<comment type="caution">
    <text evidence="3">The sequence shown here is derived from an EMBL/GenBank/DDBJ whole genome shotgun (WGS) entry which is preliminary data.</text>
</comment>
<evidence type="ECO:0000313" key="4">
    <source>
        <dbReference type="Proteomes" id="UP000271339"/>
    </source>
</evidence>
<name>A0A3L9YGT5_9FLAO</name>
<accession>A0A3L9YGT5</accession>
<dbReference type="InterPro" id="IPR006015">
    <property type="entry name" value="Universal_stress_UspA"/>
</dbReference>
<feature type="domain" description="UspA" evidence="2">
    <location>
        <begin position="2"/>
        <end position="147"/>
    </location>
</feature>
<dbReference type="OrthoDB" id="9788959at2"/>
<dbReference type="SUPFAM" id="SSF52402">
    <property type="entry name" value="Adenine nucleotide alpha hydrolases-like"/>
    <property type="match status" value="2"/>
</dbReference>
<organism evidence="3 4">
    <name type="scientific">Ulvibacter antarcticus</name>
    <dbReference type="NCBI Taxonomy" id="442714"/>
    <lineage>
        <taxon>Bacteria</taxon>
        <taxon>Pseudomonadati</taxon>
        <taxon>Bacteroidota</taxon>
        <taxon>Flavobacteriia</taxon>
        <taxon>Flavobacteriales</taxon>
        <taxon>Flavobacteriaceae</taxon>
        <taxon>Ulvibacter</taxon>
    </lineage>
</organism>
<gene>
    <name evidence="3" type="ORF">BXY75_2144</name>
</gene>
<dbReference type="PANTHER" id="PTHR46268:SF26">
    <property type="entry name" value="UNIVERSAL STRESS PROTEIN MJ0577"/>
    <property type="match status" value="1"/>
</dbReference>
<comment type="similarity">
    <text evidence="1">Belongs to the universal stress protein A family.</text>
</comment>
<evidence type="ECO:0000256" key="1">
    <source>
        <dbReference type="ARBA" id="ARBA00008791"/>
    </source>
</evidence>
<dbReference type="AlphaFoldDB" id="A0A3L9YGT5"/>
<dbReference type="Pfam" id="PF00582">
    <property type="entry name" value="Usp"/>
    <property type="match status" value="1"/>
</dbReference>
<evidence type="ECO:0000259" key="2">
    <source>
        <dbReference type="Pfam" id="PF00582"/>
    </source>
</evidence>
<dbReference type="Gene3D" id="3.40.50.12370">
    <property type="match status" value="1"/>
</dbReference>
<dbReference type="RefSeq" id="WP_121907709.1">
    <property type="nucleotide sequence ID" value="NZ_REFC01000013.1"/>
</dbReference>
<dbReference type="Proteomes" id="UP000271339">
    <property type="component" value="Unassembled WGS sequence"/>
</dbReference>
<dbReference type="CDD" id="cd00293">
    <property type="entry name" value="USP-like"/>
    <property type="match status" value="1"/>
</dbReference>
<protein>
    <submittedName>
        <fullName evidence="3">Nucleotide-binding universal stress UspA family protein</fullName>
    </submittedName>
</protein>
<proteinExistence type="inferred from homology"/>
<evidence type="ECO:0000313" key="3">
    <source>
        <dbReference type="EMBL" id="RMA58767.1"/>
    </source>
</evidence>
<sequence length="282" mass="32186">MKAILVPTDFSKNAYSALQYATQLFAGETCKFIIMHSFENQLTKLTSRVDIGKTEAVAEELYDTYEAKCEEIKHQIILDTENKQHDYKIIVTSLSLSYAINIFIDKEQVDFVVMGSKGSTSANDILMGSNTLSVIQRIKKAPLLVIPREFNFKPIKNIAFATGFKRAYSINELQALSYLSTLSNANIKVLHIHKKEKLNNTQHANFHQLFELLKDHKPESNWLPNDSDNYDAITSYLNKAQTGLLAMIFYKHNVIVRLFREATVKNIAKYTLIPFLILPTQE</sequence>
<dbReference type="PANTHER" id="PTHR46268">
    <property type="entry name" value="STRESS RESPONSE PROTEIN NHAX"/>
    <property type="match status" value="1"/>
</dbReference>
<dbReference type="PRINTS" id="PR01438">
    <property type="entry name" value="UNVRSLSTRESS"/>
</dbReference>
<dbReference type="InterPro" id="IPR006016">
    <property type="entry name" value="UspA"/>
</dbReference>
<keyword evidence="4" id="KW-1185">Reference proteome</keyword>
<dbReference type="EMBL" id="REFC01000013">
    <property type="protein sequence ID" value="RMA58767.1"/>
    <property type="molecule type" value="Genomic_DNA"/>
</dbReference>
<reference evidence="3 4" key="1">
    <citation type="submission" date="2018-10" db="EMBL/GenBank/DDBJ databases">
        <title>Genomic Encyclopedia of Archaeal and Bacterial Type Strains, Phase II (KMG-II): from individual species to whole genera.</title>
        <authorList>
            <person name="Goeker M."/>
        </authorList>
    </citation>
    <scope>NUCLEOTIDE SEQUENCE [LARGE SCALE GENOMIC DNA]</scope>
    <source>
        <strain evidence="3 4">DSM 23424</strain>
    </source>
</reference>